<dbReference type="RefSeq" id="WP_390308802.1">
    <property type="nucleotide sequence ID" value="NZ_JBHSNQ010000033.1"/>
</dbReference>
<dbReference type="InterPro" id="IPR029151">
    <property type="entry name" value="Sensor-like_sf"/>
</dbReference>
<dbReference type="Pfam" id="PF00563">
    <property type="entry name" value="EAL"/>
    <property type="match status" value="1"/>
</dbReference>
<comment type="caution">
    <text evidence="3">The sequence shown here is derived from an EMBL/GenBank/DDBJ whole genome shotgun (WGS) entry which is preliminary data.</text>
</comment>
<dbReference type="SUPFAM" id="SSF141868">
    <property type="entry name" value="EAL domain-like"/>
    <property type="match status" value="1"/>
</dbReference>
<dbReference type="InterPro" id="IPR018842">
    <property type="entry name" value="YkuI_C"/>
</dbReference>
<evidence type="ECO:0000313" key="3">
    <source>
        <dbReference type="EMBL" id="MFC5540689.1"/>
    </source>
</evidence>
<feature type="coiled-coil region" evidence="1">
    <location>
        <begin position="251"/>
        <end position="281"/>
    </location>
</feature>
<dbReference type="PROSITE" id="PS50883">
    <property type="entry name" value="EAL"/>
    <property type="match status" value="1"/>
</dbReference>
<reference evidence="4" key="1">
    <citation type="journal article" date="2019" name="Int. J. Syst. Evol. Microbiol.">
        <title>The Global Catalogue of Microorganisms (GCM) 10K type strain sequencing project: providing services to taxonomists for standard genome sequencing and annotation.</title>
        <authorList>
            <consortium name="The Broad Institute Genomics Platform"/>
            <consortium name="The Broad Institute Genome Sequencing Center for Infectious Disease"/>
            <person name="Wu L."/>
            <person name="Ma J."/>
        </authorList>
    </citation>
    <scope>NUCLEOTIDE SEQUENCE [LARGE SCALE GENOMIC DNA]</scope>
    <source>
        <strain evidence="4">CCUG 56331</strain>
    </source>
</reference>
<dbReference type="Pfam" id="PF10388">
    <property type="entry name" value="YkuI_C"/>
    <property type="match status" value="1"/>
</dbReference>
<gene>
    <name evidence="3" type="ORF">ACFPOH_02700</name>
</gene>
<dbReference type="EMBL" id="JBHSNQ010000033">
    <property type="protein sequence ID" value="MFC5540689.1"/>
    <property type="molecule type" value="Genomic_DNA"/>
</dbReference>
<name>A0ABW0R7K0_9BACL</name>
<dbReference type="Gene3D" id="3.30.450.20">
    <property type="entry name" value="PAS domain"/>
    <property type="match status" value="1"/>
</dbReference>
<dbReference type="SUPFAM" id="SSF103190">
    <property type="entry name" value="Sensory domain-like"/>
    <property type="match status" value="1"/>
</dbReference>
<dbReference type="InterPro" id="IPR035919">
    <property type="entry name" value="EAL_sf"/>
</dbReference>
<evidence type="ECO:0000259" key="2">
    <source>
        <dbReference type="PROSITE" id="PS50883"/>
    </source>
</evidence>
<dbReference type="Gene3D" id="3.20.20.450">
    <property type="entry name" value="EAL domain"/>
    <property type="match status" value="1"/>
</dbReference>
<dbReference type="Proteomes" id="UP001595978">
    <property type="component" value="Unassembled WGS sequence"/>
</dbReference>
<accession>A0ABW0R7K0</accession>
<proteinExistence type="predicted"/>
<protein>
    <submittedName>
        <fullName evidence="3">EAL-associated domain-containing protein</fullName>
    </submittedName>
</protein>
<feature type="domain" description="EAL" evidence="2">
    <location>
        <begin position="1"/>
        <end position="246"/>
    </location>
</feature>
<dbReference type="InterPro" id="IPR001633">
    <property type="entry name" value="EAL_dom"/>
</dbReference>
<sequence>MEALDILDSLNEMTVFYEPIFSADSHSIVAYEVSGKLTVDDKTIDIIDFTYDSTMPEDLRKEVELYLIDKALSETKDALKEYYLYLPCNPNLFMTDIGDAYFQTIKKNVDESLLSKIYLVIPAHKYEGEAEDLHHPIRYMKTYGVKIALDEIGKDSNLDQILMLEPAVLIINISQLNYDAWGSQNPVFTTIQNLAIKMGAALMFHDIKTDYQLHHAWKHGARYFKGEYLQKPSTQLNPKDALKERFRNDCKQFIATERKQLELKYEEMKKLKRNISTIVEQSKIQSNDVESLLALAKKLNQYAFRFYICNEEGFQISPNIVRKNGEWVVEEEALGKNWSWRPYFLLNIIKLKDDAKGELSNIYSDIKTGELTRTFSMKLDDDEYLFVDISHDYLYEHNLLI</sequence>
<evidence type="ECO:0000313" key="4">
    <source>
        <dbReference type="Proteomes" id="UP001595978"/>
    </source>
</evidence>
<organism evidence="3 4">
    <name type="scientific">Ureibacillus suwonensis</name>
    <dbReference type="NCBI Taxonomy" id="313007"/>
    <lineage>
        <taxon>Bacteria</taxon>
        <taxon>Bacillati</taxon>
        <taxon>Bacillota</taxon>
        <taxon>Bacilli</taxon>
        <taxon>Bacillales</taxon>
        <taxon>Caryophanaceae</taxon>
        <taxon>Ureibacillus</taxon>
    </lineage>
</organism>
<evidence type="ECO:0000256" key="1">
    <source>
        <dbReference type="SAM" id="Coils"/>
    </source>
</evidence>
<keyword evidence="4" id="KW-1185">Reference proteome</keyword>
<keyword evidence="1" id="KW-0175">Coiled coil</keyword>